<evidence type="ECO:0000256" key="3">
    <source>
        <dbReference type="SAM" id="MobiDB-lite"/>
    </source>
</evidence>
<dbReference type="EMBL" id="JACRJB010000025">
    <property type="protein sequence ID" value="MBI5129877.1"/>
    <property type="molecule type" value="Genomic_DNA"/>
</dbReference>
<dbReference type="SUPFAM" id="SSF111369">
    <property type="entry name" value="HlyD-like secretion proteins"/>
    <property type="match status" value="1"/>
</dbReference>
<dbReference type="PANTHER" id="PTHR30158:SF24">
    <property type="entry name" value="HLYD FAMILY SECRETION PROTEIN"/>
    <property type="match status" value="1"/>
</dbReference>
<dbReference type="InterPro" id="IPR058624">
    <property type="entry name" value="MdtA-like_HH"/>
</dbReference>
<sequence length="416" mass="43645">MMWGRVATLPPSRGLSRGTAIIAALLCTPLLLTGCKEQNTYAAPPPAKVTVAPPTRAPVTLYAEFTGNTAPVASVDLEARVQGFLESIDYRDGEAVKKGRVLFKIEPAQYQAQVDLQQAQLDGAKAKQVNAQREYDRQATLGAKEVATQRNVDDAQTALASAIAQVAASEASLKLAKISLAYATVSAPFDGVVTRRLANAGALVGSSGPTKLATILQVDPLYVYFNITEQQQINLRDALAKQGKTLKTMREDGLELPIQVALSADTAFQYVGKVDYIAPQVDTATGTLQLRGALDNKDVALVPGLFVRIRVPVGKIDEALLVDDTAVMSNQTGSYVMVVGKTNVVEQRAVTPGPVEGQLRVISKGLSADDRVVIGAIQRAVAGNTVDPVAGAMAPAPTAPKPAPAALTPGTGATKP</sequence>
<evidence type="ECO:0000259" key="7">
    <source>
        <dbReference type="Pfam" id="PF25967"/>
    </source>
</evidence>
<proteinExistence type="inferred from homology"/>
<dbReference type="NCBIfam" id="TIGR01730">
    <property type="entry name" value="RND_mfp"/>
    <property type="match status" value="1"/>
</dbReference>
<dbReference type="Pfam" id="PF25967">
    <property type="entry name" value="RND-MFP_C"/>
    <property type="match status" value="1"/>
</dbReference>
<dbReference type="Gene3D" id="2.40.30.170">
    <property type="match status" value="1"/>
</dbReference>
<accession>A0A933VVI0</accession>
<evidence type="ECO:0000259" key="5">
    <source>
        <dbReference type="Pfam" id="PF25917"/>
    </source>
</evidence>
<dbReference type="GO" id="GO:0005886">
    <property type="term" value="C:plasma membrane"/>
    <property type="evidence" value="ECO:0007669"/>
    <property type="project" value="TreeGrafter"/>
</dbReference>
<evidence type="ECO:0000256" key="2">
    <source>
        <dbReference type="ARBA" id="ARBA00009477"/>
    </source>
</evidence>
<dbReference type="AlphaFoldDB" id="A0A933VVI0"/>
<evidence type="ECO:0000256" key="1">
    <source>
        <dbReference type="ARBA" id="ARBA00004196"/>
    </source>
</evidence>
<protein>
    <submittedName>
        <fullName evidence="8">Efflux RND transporter periplasmic adaptor subunit</fullName>
    </submittedName>
</protein>
<dbReference type="Gene3D" id="2.40.420.20">
    <property type="match status" value="1"/>
</dbReference>
<feature type="domain" description="Multidrug resistance protein MdtA-like C-terminal permuted SH3" evidence="7">
    <location>
        <begin position="319"/>
        <end position="379"/>
    </location>
</feature>
<dbReference type="PROSITE" id="PS51257">
    <property type="entry name" value="PROKAR_LIPOPROTEIN"/>
    <property type="match status" value="1"/>
</dbReference>
<feature type="compositionally biased region" description="Low complexity" evidence="3">
    <location>
        <begin position="404"/>
        <end position="416"/>
    </location>
</feature>
<feature type="region of interest" description="Disordered" evidence="3">
    <location>
        <begin position="393"/>
        <end position="416"/>
    </location>
</feature>
<dbReference type="InterPro" id="IPR058627">
    <property type="entry name" value="MdtA-like_C"/>
</dbReference>
<organism evidence="8 9">
    <name type="scientific">Rhodopseudomonas palustris</name>
    <dbReference type="NCBI Taxonomy" id="1076"/>
    <lineage>
        <taxon>Bacteria</taxon>
        <taxon>Pseudomonadati</taxon>
        <taxon>Pseudomonadota</taxon>
        <taxon>Alphaproteobacteria</taxon>
        <taxon>Hyphomicrobiales</taxon>
        <taxon>Nitrobacteraceae</taxon>
        <taxon>Rhodopseudomonas</taxon>
    </lineage>
</organism>
<feature type="domain" description="Multidrug resistance protein MdtA-like beta-barrel" evidence="6">
    <location>
        <begin position="220"/>
        <end position="314"/>
    </location>
</feature>
<evidence type="ECO:0000259" key="6">
    <source>
        <dbReference type="Pfam" id="PF25944"/>
    </source>
</evidence>
<dbReference type="Gene3D" id="2.40.50.100">
    <property type="match status" value="1"/>
</dbReference>
<reference evidence="8" key="1">
    <citation type="submission" date="2020-07" db="EMBL/GenBank/DDBJ databases">
        <title>Huge and variable diversity of episymbiotic CPR bacteria and DPANN archaea in groundwater ecosystems.</title>
        <authorList>
            <person name="He C.Y."/>
            <person name="Keren R."/>
            <person name="Whittaker M."/>
            <person name="Farag I.F."/>
            <person name="Doudna J."/>
            <person name="Cate J.H.D."/>
            <person name="Banfield J.F."/>
        </authorList>
    </citation>
    <scope>NUCLEOTIDE SEQUENCE</scope>
    <source>
        <strain evidence="8">NC_groundwater_1818_Pr3_B-0.1um_66_35</strain>
    </source>
</reference>
<evidence type="ECO:0000259" key="4">
    <source>
        <dbReference type="Pfam" id="PF25876"/>
    </source>
</evidence>
<dbReference type="InterPro" id="IPR058626">
    <property type="entry name" value="MdtA-like_b-barrel"/>
</dbReference>
<feature type="domain" description="Multidrug resistance protein MdtA-like alpha-helical hairpin" evidence="4">
    <location>
        <begin position="117"/>
        <end position="183"/>
    </location>
</feature>
<dbReference type="InterPro" id="IPR058625">
    <property type="entry name" value="MdtA-like_BSH"/>
</dbReference>
<comment type="caution">
    <text evidence="8">The sequence shown here is derived from an EMBL/GenBank/DDBJ whole genome shotgun (WGS) entry which is preliminary data.</text>
</comment>
<dbReference type="GO" id="GO:0022857">
    <property type="term" value="F:transmembrane transporter activity"/>
    <property type="evidence" value="ECO:0007669"/>
    <property type="project" value="InterPro"/>
</dbReference>
<dbReference type="Gene3D" id="1.10.287.470">
    <property type="entry name" value="Helix hairpin bin"/>
    <property type="match status" value="1"/>
</dbReference>
<feature type="domain" description="Multidrug resistance protein MdtA-like barrel-sandwich hybrid" evidence="5">
    <location>
        <begin position="75"/>
        <end position="215"/>
    </location>
</feature>
<gene>
    <name evidence="8" type="ORF">HZA66_10570</name>
</gene>
<dbReference type="Pfam" id="PF25876">
    <property type="entry name" value="HH_MFP_RND"/>
    <property type="match status" value="1"/>
</dbReference>
<dbReference type="GO" id="GO:0030313">
    <property type="term" value="C:cell envelope"/>
    <property type="evidence" value="ECO:0007669"/>
    <property type="project" value="UniProtKB-SubCell"/>
</dbReference>
<dbReference type="Proteomes" id="UP000782519">
    <property type="component" value="Unassembled WGS sequence"/>
</dbReference>
<evidence type="ECO:0000313" key="9">
    <source>
        <dbReference type="Proteomes" id="UP000782519"/>
    </source>
</evidence>
<dbReference type="Pfam" id="PF25944">
    <property type="entry name" value="Beta-barrel_RND"/>
    <property type="match status" value="1"/>
</dbReference>
<dbReference type="GO" id="GO:0046677">
    <property type="term" value="P:response to antibiotic"/>
    <property type="evidence" value="ECO:0007669"/>
    <property type="project" value="TreeGrafter"/>
</dbReference>
<dbReference type="Pfam" id="PF25917">
    <property type="entry name" value="BSH_RND"/>
    <property type="match status" value="1"/>
</dbReference>
<dbReference type="PANTHER" id="PTHR30158">
    <property type="entry name" value="ACRA/E-RELATED COMPONENT OF DRUG EFFLUX TRANSPORTER"/>
    <property type="match status" value="1"/>
</dbReference>
<comment type="similarity">
    <text evidence="2">Belongs to the membrane fusion protein (MFP) (TC 8.A.1) family.</text>
</comment>
<name>A0A933VVI0_RHOPL</name>
<dbReference type="InterPro" id="IPR006143">
    <property type="entry name" value="RND_pump_MFP"/>
</dbReference>
<evidence type="ECO:0000313" key="8">
    <source>
        <dbReference type="EMBL" id="MBI5129877.1"/>
    </source>
</evidence>
<comment type="subcellular location">
    <subcellularLocation>
        <location evidence="1">Cell envelope</location>
    </subcellularLocation>
</comment>